<dbReference type="GO" id="GO:0005783">
    <property type="term" value="C:endoplasmic reticulum"/>
    <property type="evidence" value="ECO:0007669"/>
    <property type="project" value="TreeGrafter"/>
</dbReference>
<name>A0A6G1B9A8_CROCR</name>
<evidence type="ECO:0000313" key="7">
    <source>
        <dbReference type="Proteomes" id="UP000475037"/>
    </source>
</evidence>
<protein>
    <submittedName>
        <fullName evidence="6">PIGW protein</fullName>
    </submittedName>
</protein>
<feature type="non-terminal residue" evidence="6">
    <location>
        <position position="113"/>
    </location>
</feature>
<dbReference type="PANTHER" id="PTHR20661">
    <property type="entry name" value="PHOSPHATIDYLINOSITOL-GLYCAN BIOSYNTHESIS CLASS W PROTEIN"/>
    <property type="match status" value="1"/>
</dbReference>
<dbReference type="InterPro" id="IPR009447">
    <property type="entry name" value="PIGW/GWT1"/>
</dbReference>
<evidence type="ECO:0000256" key="2">
    <source>
        <dbReference type="ARBA" id="ARBA00022692"/>
    </source>
</evidence>
<accession>A0A6G1B9A8</accession>
<keyword evidence="7" id="KW-1185">Reference proteome</keyword>
<dbReference type="GO" id="GO:0072659">
    <property type="term" value="P:protein localization to plasma membrane"/>
    <property type="evidence" value="ECO:0007669"/>
    <property type="project" value="TreeGrafter"/>
</dbReference>
<dbReference type="AlphaFoldDB" id="A0A6G1B9A8"/>
<organism evidence="6 7">
    <name type="scientific">Crocuta crocuta</name>
    <name type="common">Spotted hyena</name>
    <dbReference type="NCBI Taxonomy" id="9678"/>
    <lineage>
        <taxon>Eukaryota</taxon>
        <taxon>Metazoa</taxon>
        <taxon>Chordata</taxon>
        <taxon>Craniata</taxon>
        <taxon>Vertebrata</taxon>
        <taxon>Euteleostomi</taxon>
        <taxon>Mammalia</taxon>
        <taxon>Eutheria</taxon>
        <taxon>Laurasiatheria</taxon>
        <taxon>Carnivora</taxon>
        <taxon>Feliformia</taxon>
        <taxon>Hyaenidae</taxon>
        <taxon>Crocuta</taxon>
    </lineage>
</organism>
<gene>
    <name evidence="6" type="primary">Pigw_0</name>
    <name evidence="6" type="ORF">FOF47_R22748</name>
</gene>
<evidence type="ECO:0000313" key="6">
    <source>
        <dbReference type="EMBL" id="KAF0884103.1"/>
    </source>
</evidence>
<evidence type="ECO:0000256" key="5">
    <source>
        <dbReference type="SAM" id="Phobius"/>
    </source>
</evidence>
<comment type="caution">
    <text evidence="6">The sequence shown here is derived from an EMBL/GenBank/DDBJ whole genome shotgun (WGS) entry which is preliminary data.</text>
</comment>
<keyword evidence="2 5" id="KW-0812">Transmembrane</keyword>
<feature type="non-terminal residue" evidence="6">
    <location>
        <position position="1"/>
    </location>
</feature>
<dbReference type="GO" id="GO:0016020">
    <property type="term" value="C:membrane"/>
    <property type="evidence" value="ECO:0007669"/>
    <property type="project" value="UniProtKB-SubCell"/>
</dbReference>
<dbReference type="Proteomes" id="UP000475037">
    <property type="component" value="Unassembled WGS sequence"/>
</dbReference>
<comment type="subcellular location">
    <subcellularLocation>
        <location evidence="1">Membrane</location>
        <topology evidence="1">Multi-pass membrane protein</topology>
    </subcellularLocation>
</comment>
<evidence type="ECO:0000256" key="3">
    <source>
        <dbReference type="ARBA" id="ARBA00022989"/>
    </source>
</evidence>
<proteinExistence type="predicted"/>
<sequence>LLGDIILSFAEFLIKGAIVPCSWKPIQSSATNKKHLVSLVSEAERKKPSLCLVTAMNGNRLIFFLLSNVTTGLISSLVDTLHSSTWYAFFVLRLYVFTNCLIIYVLCLQDKRL</sequence>
<dbReference type="GO" id="GO:0032216">
    <property type="term" value="F:glucosaminyl-phosphatidylinositol O-acyltransferase activity"/>
    <property type="evidence" value="ECO:0007669"/>
    <property type="project" value="TreeGrafter"/>
</dbReference>
<keyword evidence="3 5" id="KW-1133">Transmembrane helix</keyword>
<feature type="transmembrane region" description="Helical" evidence="5">
    <location>
        <begin position="84"/>
        <end position="107"/>
    </location>
</feature>
<dbReference type="PANTHER" id="PTHR20661:SF0">
    <property type="entry name" value="PHOSPHATIDYLINOSITOL-GLYCAN BIOSYNTHESIS CLASS W PROTEIN"/>
    <property type="match status" value="1"/>
</dbReference>
<dbReference type="Pfam" id="PF06423">
    <property type="entry name" value="GWT1"/>
    <property type="match status" value="1"/>
</dbReference>
<evidence type="ECO:0000256" key="4">
    <source>
        <dbReference type="ARBA" id="ARBA00023136"/>
    </source>
</evidence>
<reference evidence="6 7" key="1">
    <citation type="submission" date="2019-11" db="EMBL/GenBank/DDBJ databases">
        <authorList>
            <person name="Yang C."/>
            <person name="Li F."/>
        </authorList>
    </citation>
    <scope>NUCLEOTIDE SEQUENCE [LARGE SCALE GENOMIC DNA]</scope>
    <source>
        <strain evidence="6">KB4526</strain>
        <tissue evidence="6">Muscle</tissue>
    </source>
</reference>
<dbReference type="EMBL" id="VOAJ01001903">
    <property type="protein sequence ID" value="KAF0884103.1"/>
    <property type="molecule type" value="Genomic_DNA"/>
</dbReference>
<dbReference type="GO" id="GO:0006506">
    <property type="term" value="P:GPI anchor biosynthetic process"/>
    <property type="evidence" value="ECO:0007669"/>
    <property type="project" value="InterPro"/>
</dbReference>
<evidence type="ECO:0000256" key="1">
    <source>
        <dbReference type="ARBA" id="ARBA00004141"/>
    </source>
</evidence>
<keyword evidence="4 5" id="KW-0472">Membrane</keyword>